<accession>A0A4R5KVM5</accession>
<feature type="domain" description="GH15-like" evidence="1">
    <location>
        <begin position="204"/>
        <end position="538"/>
    </location>
</feature>
<dbReference type="InterPro" id="IPR011613">
    <property type="entry name" value="GH15-like"/>
</dbReference>
<gene>
    <name evidence="3" type="ORF">E1809_05935</name>
</gene>
<dbReference type="InterPro" id="IPR012341">
    <property type="entry name" value="6hp_glycosidase-like_sf"/>
</dbReference>
<keyword evidence="3" id="KW-0378">Hydrolase</keyword>
<dbReference type="Proteomes" id="UP000295511">
    <property type="component" value="Unassembled WGS sequence"/>
</dbReference>
<organism evidence="3 4">
    <name type="scientific">Arthrobacter terricola</name>
    <dbReference type="NCBI Taxonomy" id="2547396"/>
    <lineage>
        <taxon>Bacteria</taxon>
        <taxon>Bacillati</taxon>
        <taxon>Actinomycetota</taxon>
        <taxon>Actinomycetes</taxon>
        <taxon>Micrococcales</taxon>
        <taxon>Micrococcaceae</taxon>
        <taxon>Arthrobacter</taxon>
    </lineage>
</organism>
<name>A0A4R5KVM5_9MICC</name>
<evidence type="ECO:0000313" key="3">
    <source>
        <dbReference type="EMBL" id="TDF99165.1"/>
    </source>
</evidence>
<proteinExistence type="predicted"/>
<dbReference type="OrthoDB" id="3902805at2"/>
<dbReference type="Pfam" id="PF00723">
    <property type="entry name" value="Glyco_hydro_15"/>
    <property type="match status" value="1"/>
</dbReference>
<feature type="domain" description="Trehalase-like N-terminal" evidence="2">
    <location>
        <begin position="1"/>
        <end position="108"/>
    </location>
</feature>
<dbReference type="PANTHER" id="PTHR31616:SF10">
    <property type="entry name" value="TREHALASE"/>
    <property type="match status" value="1"/>
</dbReference>
<comment type="caution">
    <text evidence="3">The sequence shown here is derived from an EMBL/GenBank/DDBJ whole genome shotgun (WGS) entry which is preliminary data.</text>
</comment>
<evidence type="ECO:0000259" key="2">
    <source>
        <dbReference type="Pfam" id="PF19291"/>
    </source>
</evidence>
<dbReference type="Gene3D" id="1.50.10.10">
    <property type="match status" value="1"/>
</dbReference>
<evidence type="ECO:0000259" key="1">
    <source>
        <dbReference type="Pfam" id="PF00723"/>
    </source>
</evidence>
<reference evidence="3 4" key="1">
    <citation type="submission" date="2019-03" db="EMBL/GenBank/DDBJ databases">
        <title>Whole genome sequence of Arthrobacter sp JH1-1.</title>
        <authorList>
            <person name="Trinh H.N."/>
        </authorList>
    </citation>
    <scope>NUCLEOTIDE SEQUENCE [LARGE SCALE GENOMIC DNA]</scope>
    <source>
        <strain evidence="3 4">JH1-1</strain>
    </source>
</reference>
<protein>
    <submittedName>
        <fullName evidence="3">Glycoside hydrolase family 15 protein</fullName>
    </submittedName>
</protein>
<dbReference type="EMBL" id="SMRU01000005">
    <property type="protein sequence ID" value="TDF99165.1"/>
    <property type="molecule type" value="Genomic_DNA"/>
</dbReference>
<evidence type="ECO:0000313" key="4">
    <source>
        <dbReference type="Proteomes" id="UP000295511"/>
    </source>
</evidence>
<dbReference type="SUPFAM" id="SSF48208">
    <property type="entry name" value="Six-hairpin glycosidases"/>
    <property type="match status" value="1"/>
</dbReference>
<sequence>MCAPQWHDPAVFSSLIDGPGAFAVTPINPRYVWEGHYDDGTLIWNSRWVTTEGIVECREALAMPGDPSTAVLLRTIRVISGTAPVRILFQAKPGFGRDNLDLSRNDDGTWSGVGGGLSARLSGLGRAHVMDDMLRQDIDLLPGDEHHLVFELSSKALPARLPDSALLWADTADAWAASAPRMNGSVAPEDARLAHAVLRGLTSSTGAMVAAATMGLPEREAGKQNYDYRYAWIRDQCFAGLAADASGATDLLDSSVRFVGGRLLADGPELQPAYTVTGGQVPDEERLDFAGYPGGTDTVGNWVNGQFQLDIFGEALLLFSAAADRDRLDKADWPDVEVAVRAIEAKWTLPDAGMWELKDDLWTHSRLMCVAGLKAIARHTPAIQSGRWESLADRILADASATSVHPSGRWQRSASDHRVDAALLLPAIRGALPVRDPRSLATAAAVRKELLQDGYVYRFRHGPGQLAEAEGAFLLCGFNLALTEHQEGNIVDAFRLFERNRAACGSPGLFTEEFDVGQRQLRGNFPQAFVHAAMLETAHRLAGPPTG</sequence>
<dbReference type="AlphaFoldDB" id="A0A4R5KVM5"/>
<dbReference type="InterPro" id="IPR008928">
    <property type="entry name" value="6-hairpin_glycosidase_sf"/>
</dbReference>
<dbReference type="InterPro" id="IPR045582">
    <property type="entry name" value="Trehalase-like_N"/>
</dbReference>
<dbReference type="GO" id="GO:0005993">
    <property type="term" value="P:trehalose catabolic process"/>
    <property type="evidence" value="ECO:0007669"/>
    <property type="project" value="TreeGrafter"/>
</dbReference>
<dbReference type="PANTHER" id="PTHR31616">
    <property type="entry name" value="TREHALASE"/>
    <property type="match status" value="1"/>
</dbReference>
<dbReference type="GO" id="GO:0015927">
    <property type="term" value="F:trehalase activity"/>
    <property type="evidence" value="ECO:0007669"/>
    <property type="project" value="TreeGrafter"/>
</dbReference>
<dbReference type="Pfam" id="PF19291">
    <property type="entry name" value="TREH_N"/>
    <property type="match status" value="1"/>
</dbReference>
<keyword evidence="4" id="KW-1185">Reference proteome</keyword>